<organism evidence="9 10">
    <name type="scientific">Hominibacterium faecale</name>
    <dbReference type="NCBI Taxonomy" id="2839743"/>
    <lineage>
        <taxon>Bacteria</taxon>
        <taxon>Bacillati</taxon>
        <taxon>Bacillota</taxon>
        <taxon>Clostridia</taxon>
        <taxon>Peptostreptococcales</taxon>
        <taxon>Anaerovoracaceae</taxon>
        <taxon>Hominibacterium</taxon>
    </lineage>
</organism>
<evidence type="ECO:0000256" key="6">
    <source>
        <dbReference type="ARBA" id="ARBA00023136"/>
    </source>
</evidence>
<feature type="transmembrane region" description="Helical" evidence="7">
    <location>
        <begin position="252"/>
        <end position="269"/>
    </location>
</feature>
<feature type="domain" description="EamA" evidence="8">
    <location>
        <begin position="157"/>
        <end position="292"/>
    </location>
</feature>
<dbReference type="PANTHER" id="PTHR32322:SF18">
    <property type="entry name" value="S-ADENOSYLMETHIONINE_S-ADENOSYLHOMOCYSTEINE TRANSPORTER"/>
    <property type="match status" value="1"/>
</dbReference>
<evidence type="ECO:0000256" key="1">
    <source>
        <dbReference type="ARBA" id="ARBA00004651"/>
    </source>
</evidence>
<dbReference type="InterPro" id="IPR000620">
    <property type="entry name" value="EamA_dom"/>
</dbReference>
<dbReference type="GO" id="GO:0005886">
    <property type="term" value="C:plasma membrane"/>
    <property type="evidence" value="ECO:0007669"/>
    <property type="project" value="UniProtKB-SubCell"/>
</dbReference>
<keyword evidence="4 7" id="KW-0812">Transmembrane</keyword>
<comment type="similarity">
    <text evidence="2">Belongs to the EamA transporter family.</text>
</comment>
<dbReference type="Pfam" id="PF00892">
    <property type="entry name" value="EamA"/>
    <property type="match status" value="2"/>
</dbReference>
<dbReference type="AlphaFoldDB" id="A0A9J6QYT0"/>
<dbReference type="Proteomes" id="UP001065549">
    <property type="component" value="Unassembled WGS sequence"/>
</dbReference>
<evidence type="ECO:0000256" key="2">
    <source>
        <dbReference type="ARBA" id="ARBA00007362"/>
    </source>
</evidence>
<evidence type="ECO:0000256" key="7">
    <source>
        <dbReference type="SAM" id="Phobius"/>
    </source>
</evidence>
<evidence type="ECO:0000256" key="4">
    <source>
        <dbReference type="ARBA" id="ARBA00022692"/>
    </source>
</evidence>
<protein>
    <submittedName>
        <fullName evidence="9">DMT family transporter</fullName>
    </submittedName>
</protein>
<feature type="transmembrane region" description="Helical" evidence="7">
    <location>
        <begin position="101"/>
        <end position="121"/>
    </location>
</feature>
<accession>A0A9J6QYT0</accession>
<keyword evidence="10" id="KW-1185">Reference proteome</keyword>
<feature type="transmembrane region" description="Helical" evidence="7">
    <location>
        <begin position="152"/>
        <end position="172"/>
    </location>
</feature>
<feature type="transmembrane region" description="Helical" evidence="7">
    <location>
        <begin position="12"/>
        <end position="37"/>
    </location>
</feature>
<evidence type="ECO:0000256" key="5">
    <source>
        <dbReference type="ARBA" id="ARBA00022989"/>
    </source>
</evidence>
<dbReference type="RefSeq" id="WP_253020984.1">
    <property type="nucleotide sequence ID" value="NZ_JAOSHN010000012.1"/>
</dbReference>
<feature type="transmembrane region" description="Helical" evidence="7">
    <location>
        <begin position="218"/>
        <end position="240"/>
    </location>
</feature>
<dbReference type="InterPro" id="IPR050638">
    <property type="entry name" value="AA-Vitamin_Transporters"/>
</dbReference>
<dbReference type="SUPFAM" id="SSF103481">
    <property type="entry name" value="Multidrug resistance efflux transporter EmrE"/>
    <property type="match status" value="2"/>
</dbReference>
<feature type="transmembrane region" description="Helical" evidence="7">
    <location>
        <begin position="128"/>
        <end position="146"/>
    </location>
</feature>
<feature type="transmembrane region" description="Helical" evidence="7">
    <location>
        <begin position="43"/>
        <end position="60"/>
    </location>
</feature>
<feature type="transmembrane region" description="Helical" evidence="7">
    <location>
        <begin position="184"/>
        <end position="206"/>
    </location>
</feature>
<comment type="caution">
    <text evidence="9">The sequence shown here is derived from an EMBL/GenBank/DDBJ whole genome shotgun (WGS) entry which is preliminary data.</text>
</comment>
<gene>
    <name evidence="9" type="ORF">OBO34_20165</name>
</gene>
<name>A0A9J6QYT0_9FIRM</name>
<feature type="transmembrane region" description="Helical" evidence="7">
    <location>
        <begin position="72"/>
        <end position="89"/>
    </location>
</feature>
<keyword evidence="3" id="KW-1003">Cell membrane</keyword>
<sequence length="312" mass="33357">MDLQTTDKKIKPVLAATVLPVAGGLDFVFIEYISAYIDSVSLVFLRLALIAILFLIVLKIKEKKLPFQKEDIPRFLIGGALGSGLYYIIEAIGITLTGASLSSLLFATVPLFGMIGDAIVYKNKITKVKLLGVLASIAGVAVILMGAEEGDFSGSLLGIILVLIAACCWVGYTIVAKPLNNKYSILAMTTGFFTAGALIDLPLFLLYHPEHVLQLTPIQLILIMAAAVLLIGISQLFYLYGVGRLAVTTTAIMMNLLPFTAVIVTWILFGTLLNTMQLLGGAVIIASITIVALADRPKVGAKEISSSKPKKQ</sequence>
<keyword evidence="5 7" id="KW-1133">Transmembrane helix</keyword>
<evidence type="ECO:0000256" key="3">
    <source>
        <dbReference type="ARBA" id="ARBA00022475"/>
    </source>
</evidence>
<feature type="transmembrane region" description="Helical" evidence="7">
    <location>
        <begin position="275"/>
        <end position="294"/>
    </location>
</feature>
<comment type="subcellular location">
    <subcellularLocation>
        <location evidence="1">Cell membrane</location>
        <topology evidence="1">Multi-pass membrane protein</topology>
    </subcellularLocation>
</comment>
<dbReference type="EMBL" id="JAOSHN010000012">
    <property type="protein sequence ID" value="MCU7380632.1"/>
    <property type="molecule type" value="Genomic_DNA"/>
</dbReference>
<proteinExistence type="inferred from homology"/>
<reference evidence="9" key="1">
    <citation type="submission" date="2022-09" db="EMBL/GenBank/DDBJ databases">
        <title>Culturomic study of gut microbiota in children with autism spectrum disorder.</title>
        <authorList>
            <person name="Efimov B.A."/>
            <person name="Chaplin A.V."/>
            <person name="Sokolova S.R."/>
            <person name="Pikina A.P."/>
            <person name="Korzhanova M."/>
            <person name="Belova V."/>
            <person name="Korostin D."/>
        </authorList>
    </citation>
    <scope>NUCLEOTIDE SEQUENCE</scope>
    <source>
        <strain evidence="9">ASD5510</strain>
    </source>
</reference>
<evidence type="ECO:0000313" key="10">
    <source>
        <dbReference type="Proteomes" id="UP001065549"/>
    </source>
</evidence>
<feature type="domain" description="EamA" evidence="8">
    <location>
        <begin position="13"/>
        <end position="144"/>
    </location>
</feature>
<evidence type="ECO:0000313" key="9">
    <source>
        <dbReference type="EMBL" id="MCU7380632.1"/>
    </source>
</evidence>
<dbReference type="InterPro" id="IPR037185">
    <property type="entry name" value="EmrE-like"/>
</dbReference>
<evidence type="ECO:0000259" key="8">
    <source>
        <dbReference type="Pfam" id="PF00892"/>
    </source>
</evidence>
<keyword evidence="6 7" id="KW-0472">Membrane</keyword>
<dbReference type="PANTHER" id="PTHR32322">
    <property type="entry name" value="INNER MEMBRANE TRANSPORTER"/>
    <property type="match status" value="1"/>
</dbReference>